<feature type="transmembrane region" description="Helical" evidence="2">
    <location>
        <begin position="6"/>
        <end position="28"/>
    </location>
</feature>
<keyword evidence="2" id="KW-1133">Transmembrane helix</keyword>
<comment type="caution">
    <text evidence="3">The sequence shown here is derived from an EMBL/GenBank/DDBJ whole genome shotgun (WGS) entry which is preliminary data.</text>
</comment>
<feature type="region of interest" description="Disordered" evidence="1">
    <location>
        <begin position="998"/>
        <end position="1020"/>
    </location>
</feature>
<feature type="compositionally biased region" description="Basic residues" evidence="1">
    <location>
        <begin position="552"/>
        <end position="562"/>
    </location>
</feature>
<organism evidence="3 4">
    <name type="scientific">Favolaschia claudopus</name>
    <dbReference type="NCBI Taxonomy" id="2862362"/>
    <lineage>
        <taxon>Eukaryota</taxon>
        <taxon>Fungi</taxon>
        <taxon>Dikarya</taxon>
        <taxon>Basidiomycota</taxon>
        <taxon>Agaricomycotina</taxon>
        <taxon>Agaricomycetes</taxon>
        <taxon>Agaricomycetidae</taxon>
        <taxon>Agaricales</taxon>
        <taxon>Marasmiineae</taxon>
        <taxon>Mycenaceae</taxon>
        <taxon>Favolaschia</taxon>
    </lineage>
</organism>
<feature type="compositionally biased region" description="Polar residues" evidence="1">
    <location>
        <begin position="474"/>
        <end position="487"/>
    </location>
</feature>
<feature type="region of interest" description="Disordered" evidence="1">
    <location>
        <begin position="424"/>
        <end position="500"/>
    </location>
</feature>
<feature type="compositionally biased region" description="Polar residues" evidence="1">
    <location>
        <begin position="78"/>
        <end position="90"/>
    </location>
</feature>
<feature type="region of interest" description="Disordered" evidence="1">
    <location>
        <begin position="1433"/>
        <end position="1465"/>
    </location>
</feature>
<keyword evidence="4" id="KW-1185">Reference proteome</keyword>
<evidence type="ECO:0000313" key="3">
    <source>
        <dbReference type="EMBL" id="KAK7052605.1"/>
    </source>
</evidence>
<protein>
    <recommendedName>
        <fullName evidence="5">PHD-type domain-containing protein</fullName>
    </recommendedName>
</protein>
<evidence type="ECO:0008006" key="5">
    <source>
        <dbReference type="Google" id="ProtNLM"/>
    </source>
</evidence>
<reference evidence="3 4" key="1">
    <citation type="journal article" date="2024" name="J Genomics">
        <title>Draft genome sequencing and assembly of Favolaschia claudopus CIRM-BRFM 2984 isolated from oak limbs.</title>
        <authorList>
            <person name="Navarro D."/>
            <person name="Drula E."/>
            <person name="Chaduli D."/>
            <person name="Cazenave R."/>
            <person name="Ahrendt S."/>
            <person name="Wang J."/>
            <person name="Lipzen A."/>
            <person name="Daum C."/>
            <person name="Barry K."/>
            <person name="Grigoriev I.V."/>
            <person name="Favel A."/>
            <person name="Rosso M.N."/>
            <person name="Martin F."/>
        </authorList>
    </citation>
    <scope>NUCLEOTIDE SEQUENCE [LARGE SCALE GENOMIC DNA]</scope>
    <source>
        <strain evidence="3 4">CIRM-BRFM 2984</strain>
    </source>
</reference>
<dbReference type="EMBL" id="JAWWNJ010000007">
    <property type="protein sequence ID" value="KAK7052605.1"/>
    <property type="molecule type" value="Genomic_DNA"/>
</dbReference>
<proteinExistence type="predicted"/>
<gene>
    <name evidence="3" type="ORF">R3P38DRAFT_2762957</name>
</gene>
<keyword evidence="2" id="KW-0472">Membrane</keyword>
<feature type="region of interest" description="Disordered" evidence="1">
    <location>
        <begin position="70"/>
        <end position="98"/>
    </location>
</feature>
<feature type="compositionally biased region" description="Polar residues" evidence="1">
    <location>
        <begin position="111"/>
        <end position="120"/>
    </location>
</feature>
<sequence>MPDAIYIALIICLIATNLTRIITALKWISEYLSSLSNEPDERLVPLYDLEGIQIGFVRITDANYSLGAHNDGNEHRSSANQISVSKSSSLPKRYSDRQDSPEMLMNQAETLDSSAVQTRSTESKRLKVPSKSLPSSSWDGWPNTESYTAFASHEIAVPRDLTLNWSCEKIPSKRGSPNAVSWQKGKEIRQRCIGVLECGAESATYFYSGGARFMNFGTHTHSKYTHTLSYRKHQPLEFEKFISKYDQQRITATQVESSSGSDSEDQLATGTTYFLLFIAVSFIAKLFVVVAVRDQSSRSSSQPAVPSENEVDDGCRVRVEYAALYMTPSLVFEIHSVTSLLEILLCVTPLANNDKTMDTFRRFKKWVSGLGKMRRKKKHRNGFPVYDLDELSGYAAPILDEEGQIRGFETEREIIWGRRRQAEYPTPPVHRPTRAPLRTHPYRRPEPVVRVTSPATRRTSPPAPVQRPSKRSNRAASPQAEATSTRRPSAPPRASTLDEEWDGWPNGDFCLFAFVEHYRKLEEAAAHGTKIYYGKDPQQWKRTKARLGYTKPSRHNAARRRITKSDSRPPDTSKVLLSKQHVRTQKKAEYEKSYKWKDNSCWLDCALTVVSTAAARDYAQSMAPIFKSLPPNSLLKDLLQMVHTRTQGSIELLGYEPGGSDLLNNQRDGFRRQIRRVNGHTDPGLCSFNSVFGWLYAMCDYRRTARTKAAVDPAIERAASYFRSTIVLLKTCTENSSGFDHWQLSHVRQRPEFQLGRAACEKYAGNMRKWFQDVVRVTKSVPSASCWQVEDGRSFCLHGNVRTQEILLNIPVVLIIEIGDTKQCEWDIPASITPYASNAAASAAGVKYSIVAHVYGGEANKHFTARYVSTSGAKRRIFDYNDMKHEGHAIQRSTKTLAGSLTGPSRSIKIAENFELYGLVYHLDDGEQAQKFFRKQQVENAQKLGLKFHFDPSNDNGIPSRCEFNHPHAERMDDASPWIKQSSLRNLEYISNFPRSPKKNATPWHSEDDPALNTPPAPPIKLPLPSPIEPDDDVEVQSSSQITSSTTVCPVWCSGEGCEAYFVKGDDEYDEVQCLDCKWWSHIRCLPKGIDWHDPAVEFICRRCRFVEPDELVLFPPPGTSNVDEGTVRWYPARFLSRDRQQQGTDLEFEFVWLDCVENAVGAGQTFSVSREFCKEVYHICEEPGKIKKSQLPKVRMPRYLDPNFAGHNNPQLEAIFESAIPSIADILTDFSALHPLVRHYINFEKEAKKPKKRPKRGVHTTPTESSIAFDWQETIGLRSTPEQNALKARAIEKLLKRFTLNPLDPDDKFSPAEWKMRVSSVGSALLQILAVQHELEEPLNLNGDLLDDLLSQKIVAASFDGEVVLHLIMTCAMGQITNAATSVEKFAKFEREFTIYDKNYRPPTFHRVADSTAKLSPPIAVIVKRAAEDEIEDKPSLKRAKRGEATERPKPKPKRPTRAKISGS</sequence>
<feature type="region of interest" description="Disordered" evidence="1">
    <location>
        <begin position="111"/>
        <end position="134"/>
    </location>
</feature>
<keyword evidence="2" id="KW-0812">Transmembrane</keyword>
<dbReference type="Proteomes" id="UP001362999">
    <property type="component" value="Unassembled WGS sequence"/>
</dbReference>
<feature type="compositionally biased region" description="Basic and acidic residues" evidence="1">
    <location>
        <begin position="1433"/>
        <end position="1451"/>
    </location>
</feature>
<evidence type="ECO:0000256" key="1">
    <source>
        <dbReference type="SAM" id="MobiDB-lite"/>
    </source>
</evidence>
<feature type="region of interest" description="Disordered" evidence="1">
    <location>
        <begin position="551"/>
        <end position="574"/>
    </location>
</feature>
<evidence type="ECO:0000256" key="2">
    <source>
        <dbReference type="SAM" id="Phobius"/>
    </source>
</evidence>
<dbReference type="CDD" id="cd15489">
    <property type="entry name" value="PHD_SF"/>
    <property type="match status" value="1"/>
</dbReference>
<accession>A0AAW0DP07</accession>
<evidence type="ECO:0000313" key="4">
    <source>
        <dbReference type="Proteomes" id="UP001362999"/>
    </source>
</evidence>
<name>A0AAW0DP07_9AGAR</name>